<dbReference type="PATRIC" id="fig|1121307.3.peg.1670"/>
<dbReference type="EMBL" id="LFVU01000024">
    <property type="protein sequence ID" value="KMT22045.1"/>
    <property type="molecule type" value="Genomic_DNA"/>
</dbReference>
<keyword evidence="1" id="KW-1133">Transmembrane helix</keyword>
<proteinExistence type="predicted"/>
<dbReference type="OrthoDB" id="1685240at2"/>
<dbReference type="AlphaFoldDB" id="A0A0J8D7N3"/>
<dbReference type="InterPro" id="IPR019074">
    <property type="entry name" value="YabQ"/>
</dbReference>
<dbReference type="Proteomes" id="UP000036756">
    <property type="component" value="Unassembled WGS sequence"/>
</dbReference>
<dbReference type="NCBIfam" id="TIGR02893">
    <property type="entry name" value="spore_yabQ"/>
    <property type="match status" value="1"/>
</dbReference>
<evidence type="ECO:0000256" key="1">
    <source>
        <dbReference type="SAM" id="Phobius"/>
    </source>
</evidence>
<keyword evidence="1" id="KW-0472">Membrane</keyword>
<feature type="transmembrane region" description="Helical" evidence="1">
    <location>
        <begin position="70"/>
        <end position="89"/>
    </location>
</feature>
<reference evidence="2 3" key="1">
    <citation type="submission" date="2015-06" db="EMBL/GenBank/DDBJ databases">
        <title>Draft genome sequence of the purine-degrading Clostridium cylindrosporum HC-1 (DSM 605).</title>
        <authorList>
            <person name="Poehlein A."/>
            <person name="Schiel-Bengelsdorf B."/>
            <person name="Bengelsdorf F."/>
            <person name="Daniel R."/>
            <person name="Duerre P."/>
        </authorList>
    </citation>
    <scope>NUCLEOTIDE SEQUENCE [LARGE SCALE GENOMIC DNA]</scope>
    <source>
        <strain evidence="2 3">DSM 605</strain>
    </source>
</reference>
<feature type="transmembrane region" description="Helical" evidence="1">
    <location>
        <begin position="12"/>
        <end position="32"/>
    </location>
</feature>
<protein>
    <submittedName>
        <fullName evidence="2">Spore cortex biosynthesis protein YabQ</fullName>
    </submittedName>
</protein>
<keyword evidence="3" id="KW-1185">Reference proteome</keyword>
<feature type="transmembrane region" description="Helical" evidence="1">
    <location>
        <begin position="96"/>
        <end position="115"/>
    </location>
</feature>
<evidence type="ECO:0000313" key="2">
    <source>
        <dbReference type="EMBL" id="KMT22045.1"/>
    </source>
</evidence>
<sequence>MILSIETQLGYFFSTIIAGVLVGVMFDIYRIIRGISPPNKIMAAFSDILFWILQSIVVFVFLMATNNGELRYYTFVGIIVGLLFYFKFISKIFKIILIRILLIISNVFSIIKNVLLIPFKLLGHAFSFLWVNIKVASGDIHKRRIENKAHIDTTEKDMQKKEKSALKKNKKERRFLNKNRQEKIKK</sequence>
<dbReference type="STRING" id="1121307.CLCY_4c00170"/>
<name>A0A0J8D7N3_CLOCY</name>
<organism evidence="2 3">
    <name type="scientific">Clostridium cylindrosporum DSM 605</name>
    <dbReference type="NCBI Taxonomy" id="1121307"/>
    <lineage>
        <taxon>Bacteria</taxon>
        <taxon>Bacillati</taxon>
        <taxon>Bacillota</taxon>
        <taxon>Clostridia</taxon>
        <taxon>Eubacteriales</taxon>
        <taxon>Clostridiaceae</taxon>
        <taxon>Clostridium</taxon>
    </lineage>
</organism>
<dbReference type="Pfam" id="PF09578">
    <property type="entry name" value="Spore_YabQ"/>
    <property type="match status" value="1"/>
</dbReference>
<evidence type="ECO:0000313" key="3">
    <source>
        <dbReference type="Proteomes" id="UP000036756"/>
    </source>
</evidence>
<feature type="transmembrane region" description="Helical" evidence="1">
    <location>
        <begin position="44"/>
        <end position="64"/>
    </location>
</feature>
<accession>A0A0J8D7N3</accession>
<dbReference type="RefSeq" id="WP_048570149.1">
    <property type="nucleotide sequence ID" value="NZ_LFVU01000024.1"/>
</dbReference>
<comment type="caution">
    <text evidence="2">The sequence shown here is derived from an EMBL/GenBank/DDBJ whole genome shotgun (WGS) entry which is preliminary data.</text>
</comment>
<gene>
    <name evidence="2" type="primary">yabQ</name>
    <name evidence="2" type="ORF">CLCY_4c00170</name>
</gene>
<keyword evidence="1" id="KW-0812">Transmembrane</keyword>